<evidence type="ECO:0000259" key="11">
    <source>
        <dbReference type="PROSITE" id="PS50109"/>
    </source>
</evidence>
<keyword evidence="10" id="KW-0472">Membrane</keyword>
<keyword evidence="6" id="KW-0808">Transferase</keyword>
<comment type="subcellular location">
    <subcellularLocation>
        <location evidence="2">Cell membrane</location>
        <topology evidence="2">Multi-pass membrane protein</topology>
    </subcellularLocation>
</comment>
<dbReference type="PROSITE" id="PS50885">
    <property type="entry name" value="HAMP"/>
    <property type="match status" value="1"/>
</dbReference>
<dbReference type="InterPro" id="IPR004358">
    <property type="entry name" value="Sig_transdc_His_kin-like_C"/>
</dbReference>
<feature type="domain" description="HAMP" evidence="12">
    <location>
        <begin position="253"/>
        <end position="305"/>
    </location>
</feature>
<dbReference type="AlphaFoldDB" id="A0A317C3W8"/>
<dbReference type="EMBL" id="QGKM01000065">
    <property type="protein sequence ID" value="PWQ93278.1"/>
    <property type="molecule type" value="Genomic_DNA"/>
</dbReference>
<dbReference type="Proteomes" id="UP000245539">
    <property type="component" value="Unassembled WGS sequence"/>
</dbReference>
<dbReference type="EC" id="2.7.13.3" evidence="3"/>
<dbReference type="CDD" id="cd06225">
    <property type="entry name" value="HAMP"/>
    <property type="match status" value="1"/>
</dbReference>
<evidence type="ECO:0000313" key="14">
    <source>
        <dbReference type="Proteomes" id="UP000245539"/>
    </source>
</evidence>
<evidence type="ECO:0000256" key="3">
    <source>
        <dbReference type="ARBA" id="ARBA00012438"/>
    </source>
</evidence>
<reference evidence="13 14" key="1">
    <citation type="submission" date="2018-05" db="EMBL/GenBank/DDBJ databases">
        <title>Leucothrix arctica sp. nov., isolated from Arctic seawater.</title>
        <authorList>
            <person name="Choi A."/>
            <person name="Baek K."/>
        </authorList>
    </citation>
    <scope>NUCLEOTIDE SEQUENCE [LARGE SCALE GENOMIC DNA]</scope>
    <source>
        <strain evidence="13 14">JCM 18388</strain>
    </source>
</reference>
<dbReference type="PROSITE" id="PS50109">
    <property type="entry name" value="HIS_KIN"/>
    <property type="match status" value="1"/>
</dbReference>
<dbReference type="GO" id="GO:0005886">
    <property type="term" value="C:plasma membrane"/>
    <property type="evidence" value="ECO:0007669"/>
    <property type="project" value="UniProtKB-SubCell"/>
</dbReference>
<evidence type="ECO:0000256" key="5">
    <source>
        <dbReference type="ARBA" id="ARBA00022553"/>
    </source>
</evidence>
<evidence type="ECO:0000256" key="8">
    <source>
        <dbReference type="ARBA" id="ARBA00022777"/>
    </source>
</evidence>
<dbReference type="Pfam" id="PF02518">
    <property type="entry name" value="HATPase_c"/>
    <property type="match status" value="1"/>
</dbReference>
<dbReference type="GO" id="GO:0005524">
    <property type="term" value="F:ATP binding"/>
    <property type="evidence" value="ECO:0007669"/>
    <property type="project" value="UniProtKB-KW"/>
</dbReference>
<feature type="transmembrane region" description="Helical" evidence="10">
    <location>
        <begin position="231"/>
        <end position="256"/>
    </location>
</feature>
<accession>A0A317C3W8</accession>
<dbReference type="Pfam" id="PF00672">
    <property type="entry name" value="HAMP"/>
    <property type="match status" value="1"/>
</dbReference>
<evidence type="ECO:0000256" key="4">
    <source>
        <dbReference type="ARBA" id="ARBA00022475"/>
    </source>
</evidence>
<name>A0A317C3W8_9GAMM</name>
<comment type="caution">
    <text evidence="13">The sequence shown here is derived from an EMBL/GenBank/DDBJ whole genome shotgun (WGS) entry which is preliminary data.</text>
</comment>
<organism evidence="13 14">
    <name type="scientific">Leucothrix pacifica</name>
    <dbReference type="NCBI Taxonomy" id="1247513"/>
    <lineage>
        <taxon>Bacteria</taxon>
        <taxon>Pseudomonadati</taxon>
        <taxon>Pseudomonadota</taxon>
        <taxon>Gammaproteobacteria</taxon>
        <taxon>Thiotrichales</taxon>
        <taxon>Thiotrichaceae</taxon>
        <taxon>Leucothrix</taxon>
    </lineage>
</organism>
<gene>
    <name evidence="13" type="ORF">DKW60_17865</name>
</gene>
<evidence type="ECO:0000259" key="12">
    <source>
        <dbReference type="PROSITE" id="PS50885"/>
    </source>
</evidence>
<dbReference type="InterPro" id="IPR003661">
    <property type="entry name" value="HisK_dim/P_dom"/>
</dbReference>
<keyword evidence="10" id="KW-0812">Transmembrane</keyword>
<dbReference type="Gene3D" id="1.10.8.500">
    <property type="entry name" value="HAMP domain in histidine kinase"/>
    <property type="match status" value="1"/>
</dbReference>
<dbReference type="InterPro" id="IPR036097">
    <property type="entry name" value="HisK_dim/P_sf"/>
</dbReference>
<keyword evidence="10" id="KW-1133">Transmembrane helix</keyword>
<keyword evidence="4" id="KW-1003">Cell membrane</keyword>
<proteinExistence type="predicted"/>
<evidence type="ECO:0000256" key="9">
    <source>
        <dbReference type="ARBA" id="ARBA00022840"/>
    </source>
</evidence>
<feature type="domain" description="Histidine kinase" evidence="11">
    <location>
        <begin position="313"/>
        <end position="526"/>
    </location>
</feature>
<dbReference type="GO" id="GO:0000155">
    <property type="term" value="F:phosphorelay sensor kinase activity"/>
    <property type="evidence" value="ECO:0007669"/>
    <property type="project" value="InterPro"/>
</dbReference>
<dbReference type="SMART" id="SM00387">
    <property type="entry name" value="HATPase_c"/>
    <property type="match status" value="1"/>
</dbReference>
<dbReference type="PANTHER" id="PTHR44936:SF10">
    <property type="entry name" value="SENSOR PROTEIN RSTB"/>
    <property type="match status" value="1"/>
</dbReference>
<dbReference type="InterPro" id="IPR050980">
    <property type="entry name" value="2C_sensor_his_kinase"/>
</dbReference>
<protein>
    <recommendedName>
        <fullName evidence="3">histidine kinase</fullName>
        <ecNumber evidence="3">2.7.13.3</ecNumber>
    </recommendedName>
</protein>
<dbReference type="SMART" id="SM00304">
    <property type="entry name" value="HAMP"/>
    <property type="match status" value="1"/>
</dbReference>
<dbReference type="Gene3D" id="1.10.287.130">
    <property type="match status" value="1"/>
</dbReference>
<dbReference type="InterPro" id="IPR005467">
    <property type="entry name" value="His_kinase_dom"/>
</dbReference>
<dbReference type="Gene3D" id="3.30.565.10">
    <property type="entry name" value="Histidine kinase-like ATPase, C-terminal domain"/>
    <property type="match status" value="1"/>
</dbReference>
<dbReference type="CDD" id="cd00082">
    <property type="entry name" value="HisKA"/>
    <property type="match status" value="1"/>
</dbReference>
<keyword evidence="8" id="KW-0418">Kinase</keyword>
<keyword evidence="9" id="KW-0067">ATP-binding</keyword>
<dbReference type="InterPro" id="IPR003660">
    <property type="entry name" value="HAMP_dom"/>
</dbReference>
<dbReference type="SUPFAM" id="SSF47384">
    <property type="entry name" value="Homodimeric domain of signal transducing histidine kinase"/>
    <property type="match status" value="1"/>
</dbReference>
<keyword evidence="14" id="KW-1185">Reference proteome</keyword>
<evidence type="ECO:0000256" key="2">
    <source>
        <dbReference type="ARBA" id="ARBA00004651"/>
    </source>
</evidence>
<dbReference type="SUPFAM" id="SSF55874">
    <property type="entry name" value="ATPase domain of HSP90 chaperone/DNA topoisomerase II/histidine kinase"/>
    <property type="match status" value="1"/>
</dbReference>
<dbReference type="SMART" id="SM00388">
    <property type="entry name" value="HisKA"/>
    <property type="match status" value="1"/>
</dbReference>
<evidence type="ECO:0000256" key="10">
    <source>
        <dbReference type="SAM" id="Phobius"/>
    </source>
</evidence>
<dbReference type="Pfam" id="PF00512">
    <property type="entry name" value="HisKA"/>
    <property type="match status" value="1"/>
</dbReference>
<comment type="catalytic activity">
    <reaction evidence="1">
        <text>ATP + protein L-histidine = ADP + protein N-phospho-L-histidine.</text>
        <dbReference type="EC" id="2.7.13.3"/>
    </reaction>
</comment>
<evidence type="ECO:0000256" key="6">
    <source>
        <dbReference type="ARBA" id="ARBA00022679"/>
    </source>
</evidence>
<sequence>MIKLFITLNVLLIAVLVSYLLGVDSYGQYLVRPFQENYYQNIGKGTFNLLNRQVEGLNDAERDAKVDELIPRFDYPLALLRRDEVEFSAHETERLEQGLIVRKEVFDADFLYAYLPDSDLVWSAAFDQTLAMDEESTASGTAYLIQQELEQFPPAQQPAAMAELKQAFGFEISLLARDALTLEDQYLRKLDAGKLVSVVKSEDNLQLYLQLKNSPWVVHVPHIELPWIAPFINLMILGTLLLLVALTSLFWVWTLWRDLSRIRKAAEQFGAGEYDARVPYKKRSRLAQLSQAFNNMAEQTQRSIRSHKELTSAVSHELRTPVARMRFSLDMLEDTKDASDKSRYISNMNTDMDELDSLLNELLTYARLDLGSSTANLEIEALCPWLDEAMNSLLPLSGAIVLTWECDDLAKQSTAKFDSVLMNRLLSNLVQNAIRYASTRVSVSVSVNADNHQVLLCVDDDGVGIPVGERERLFEAFATQDNSRNKANDGFGLGLAIVKRIVNAHEGRVEIQDSPLGGARFCVSWA</sequence>
<keyword evidence="7" id="KW-0547">Nucleotide-binding</keyword>
<dbReference type="SUPFAM" id="SSF158472">
    <property type="entry name" value="HAMP domain-like"/>
    <property type="match status" value="1"/>
</dbReference>
<dbReference type="PRINTS" id="PR00344">
    <property type="entry name" value="BCTRLSENSOR"/>
</dbReference>
<keyword evidence="5" id="KW-0597">Phosphoprotein</keyword>
<dbReference type="RefSeq" id="WP_109839029.1">
    <property type="nucleotide sequence ID" value="NZ_QGKM01000065.1"/>
</dbReference>
<evidence type="ECO:0000256" key="7">
    <source>
        <dbReference type="ARBA" id="ARBA00022741"/>
    </source>
</evidence>
<dbReference type="PANTHER" id="PTHR44936">
    <property type="entry name" value="SENSOR PROTEIN CREC"/>
    <property type="match status" value="1"/>
</dbReference>
<evidence type="ECO:0000256" key="1">
    <source>
        <dbReference type="ARBA" id="ARBA00000085"/>
    </source>
</evidence>
<dbReference type="OrthoDB" id="9804645at2"/>
<dbReference type="InterPro" id="IPR036890">
    <property type="entry name" value="HATPase_C_sf"/>
</dbReference>
<dbReference type="InterPro" id="IPR003594">
    <property type="entry name" value="HATPase_dom"/>
</dbReference>
<evidence type="ECO:0000313" key="13">
    <source>
        <dbReference type="EMBL" id="PWQ93278.1"/>
    </source>
</evidence>